<accession>A0A9D1M9J1</accession>
<organism evidence="5 6">
    <name type="scientific">Candidatus Ornithomonoglobus merdipullorum</name>
    <dbReference type="NCBI Taxonomy" id="2840895"/>
    <lineage>
        <taxon>Bacteria</taxon>
        <taxon>Bacillati</taxon>
        <taxon>Bacillota</taxon>
        <taxon>Clostridia</taxon>
        <taxon>Candidatus Ornithomonoglobus</taxon>
    </lineage>
</organism>
<dbReference type="AlphaFoldDB" id="A0A9D1M9J1"/>
<evidence type="ECO:0000256" key="3">
    <source>
        <dbReference type="ARBA" id="ARBA00022801"/>
    </source>
</evidence>
<dbReference type="GO" id="GO:0008233">
    <property type="term" value="F:peptidase activity"/>
    <property type="evidence" value="ECO:0007669"/>
    <property type="project" value="UniProtKB-KW"/>
</dbReference>
<evidence type="ECO:0000313" key="6">
    <source>
        <dbReference type="Proteomes" id="UP000824109"/>
    </source>
</evidence>
<feature type="domain" description="Prohead serine protease" evidence="4">
    <location>
        <begin position="53"/>
        <end position="160"/>
    </location>
</feature>
<reference evidence="5" key="1">
    <citation type="submission" date="2020-10" db="EMBL/GenBank/DDBJ databases">
        <authorList>
            <person name="Gilroy R."/>
        </authorList>
    </citation>
    <scope>NUCLEOTIDE SEQUENCE</scope>
    <source>
        <strain evidence="5">USAMLcec3-3695</strain>
    </source>
</reference>
<name>A0A9D1M9J1_9FIRM</name>
<proteinExistence type="predicted"/>
<keyword evidence="3" id="KW-0378">Hydrolase</keyword>
<keyword evidence="2 5" id="KW-0645">Protease</keyword>
<evidence type="ECO:0000256" key="2">
    <source>
        <dbReference type="ARBA" id="ARBA00022670"/>
    </source>
</evidence>
<protein>
    <submittedName>
        <fullName evidence="5">HK97 family phage prohead protease</fullName>
    </submittedName>
</protein>
<comment type="caution">
    <text evidence="5">The sequence shown here is derived from an EMBL/GenBank/DDBJ whole genome shotgun (WGS) entry which is preliminary data.</text>
</comment>
<gene>
    <name evidence="5" type="ORF">IAA61_00140</name>
</gene>
<evidence type="ECO:0000256" key="1">
    <source>
        <dbReference type="ARBA" id="ARBA00022612"/>
    </source>
</evidence>
<dbReference type="GO" id="GO:0006508">
    <property type="term" value="P:proteolysis"/>
    <property type="evidence" value="ECO:0007669"/>
    <property type="project" value="UniProtKB-KW"/>
</dbReference>
<evidence type="ECO:0000259" key="4">
    <source>
        <dbReference type="Pfam" id="PF04586"/>
    </source>
</evidence>
<dbReference type="Pfam" id="PF04586">
    <property type="entry name" value="Peptidase_S78"/>
    <property type="match status" value="1"/>
</dbReference>
<dbReference type="Proteomes" id="UP000824109">
    <property type="component" value="Unassembled WGS sequence"/>
</dbReference>
<reference evidence="5" key="2">
    <citation type="journal article" date="2021" name="PeerJ">
        <title>Extensive microbial diversity within the chicken gut microbiome revealed by metagenomics and culture.</title>
        <authorList>
            <person name="Gilroy R."/>
            <person name="Ravi A."/>
            <person name="Getino M."/>
            <person name="Pursley I."/>
            <person name="Horton D.L."/>
            <person name="Alikhan N.F."/>
            <person name="Baker D."/>
            <person name="Gharbi K."/>
            <person name="Hall N."/>
            <person name="Watson M."/>
            <person name="Adriaenssens E.M."/>
            <person name="Foster-Nyarko E."/>
            <person name="Jarju S."/>
            <person name="Secka A."/>
            <person name="Antonio M."/>
            <person name="Oren A."/>
            <person name="Chaudhuri R.R."/>
            <person name="La Ragione R."/>
            <person name="Hildebrand F."/>
            <person name="Pallen M.J."/>
        </authorList>
    </citation>
    <scope>NUCLEOTIDE SEQUENCE</scope>
    <source>
        <strain evidence="5">USAMLcec3-3695</strain>
    </source>
</reference>
<keyword evidence="1" id="KW-1188">Viral release from host cell</keyword>
<dbReference type="EMBL" id="DVNB01000002">
    <property type="protein sequence ID" value="HIU56201.1"/>
    <property type="molecule type" value="Genomic_DNA"/>
</dbReference>
<dbReference type="InterPro" id="IPR054613">
    <property type="entry name" value="Peptidase_S78_dom"/>
</dbReference>
<evidence type="ECO:0000313" key="5">
    <source>
        <dbReference type="EMBL" id="HIU56201.1"/>
    </source>
</evidence>
<sequence>METEQRFEIMQRQMDAESGEVRTLDDSTRTVELSFSSETPVERWGVSEILSHKSGAVMLERLNKTGCLLYNHNRDKVIGKVIKASVKNRRGIATVQFDDDDESLIYYNKVKNGTLRNVSVGYIVHEQQRTATGKGETMHVTYTATKWEPIEISIVSVPADISVGVGRSVTENGQIKNYVDYRMKINQNLIKIARRNKFR</sequence>